<sequence>MLEQLIKREADLFGDLTEQDWGDASTLMKRNRCAAACGIAELFV</sequence>
<reference evidence="1 2" key="1">
    <citation type="submission" date="2017-03" db="EMBL/GenBank/DDBJ databases">
        <authorList>
            <person name="Regsiter A."/>
            <person name="William W."/>
        </authorList>
    </citation>
    <scope>NUCLEOTIDE SEQUENCE [LARGE SCALE GENOMIC DNA]</scope>
    <source>
        <strain evidence="1">PRJEB5721</strain>
    </source>
</reference>
<keyword evidence="2" id="KW-1185">Reference proteome</keyword>
<protein>
    <submittedName>
        <fullName evidence="1">Uncharacterized protein</fullName>
    </submittedName>
</protein>
<evidence type="ECO:0000313" key="1">
    <source>
        <dbReference type="EMBL" id="SMH67366.1"/>
    </source>
</evidence>
<proteinExistence type="predicted"/>
<name>A0ABY1MU76_9PROT</name>
<dbReference type="EMBL" id="LT841305">
    <property type="protein sequence ID" value="SMH67366.1"/>
    <property type="molecule type" value="Genomic_DNA"/>
</dbReference>
<organism evidence="1 2">
    <name type="scientific">Acidithiobacillus ferrivorans</name>
    <dbReference type="NCBI Taxonomy" id="160808"/>
    <lineage>
        <taxon>Bacteria</taxon>
        <taxon>Pseudomonadati</taxon>
        <taxon>Pseudomonadota</taxon>
        <taxon>Acidithiobacillia</taxon>
        <taxon>Acidithiobacillales</taxon>
        <taxon>Acidithiobacillaceae</taxon>
        <taxon>Acidithiobacillus</taxon>
    </lineage>
</organism>
<dbReference type="Proteomes" id="UP000193925">
    <property type="component" value="Chromosome AFERRI"/>
</dbReference>
<accession>A0ABY1MU76</accession>
<evidence type="ECO:0000313" key="2">
    <source>
        <dbReference type="Proteomes" id="UP000193925"/>
    </source>
</evidence>
<gene>
    <name evidence="1" type="ORF">AFERRI_50567</name>
</gene>